<feature type="domain" description="AMP-dependent synthetase/ligase" evidence="3">
    <location>
        <begin position="21"/>
        <end position="377"/>
    </location>
</feature>
<feature type="domain" description="AMP-binding enzyme C-terminal" evidence="4">
    <location>
        <begin position="427"/>
        <end position="502"/>
    </location>
</feature>
<evidence type="ECO:0000256" key="1">
    <source>
        <dbReference type="ARBA" id="ARBA00006432"/>
    </source>
</evidence>
<reference evidence="5 6" key="1">
    <citation type="journal article" date="2014" name="BMC Genomics">
        <title>Comparison of environmental and isolate Sulfobacillus genomes reveals diverse carbon, sulfur, nitrogen, and hydrogen metabolisms.</title>
        <authorList>
            <person name="Justice N.B."/>
            <person name="Norman A."/>
            <person name="Brown C.T."/>
            <person name="Singh A."/>
            <person name="Thomas B.C."/>
            <person name="Banfield J.F."/>
        </authorList>
    </citation>
    <scope>NUCLEOTIDE SEQUENCE [LARGE SCALE GENOMIC DNA]</scope>
    <source>
        <strain evidence="5">AMDSBA4</strain>
    </source>
</reference>
<dbReference type="InterPro" id="IPR000873">
    <property type="entry name" value="AMP-dep_synth/lig_dom"/>
</dbReference>
<dbReference type="Proteomes" id="UP000242972">
    <property type="component" value="Unassembled WGS sequence"/>
</dbReference>
<dbReference type="InterPro" id="IPR020845">
    <property type="entry name" value="AMP-binding_CS"/>
</dbReference>
<dbReference type="Gene3D" id="3.40.50.12780">
    <property type="entry name" value="N-terminal domain of ligase-like"/>
    <property type="match status" value="1"/>
</dbReference>
<gene>
    <name evidence="5" type="ORF">C7B46_17900</name>
</gene>
<dbReference type="SUPFAM" id="SSF56801">
    <property type="entry name" value="Acetyl-CoA synthetase-like"/>
    <property type="match status" value="1"/>
</dbReference>
<dbReference type="InterPro" id="IPR042099">
    <property type="entry name" value="ANL_N_sf"/>
</dbReference>
<dbReference type="NCBIfam" id="NF004837">
    <property type="entry name" value="PRK06187.1"/>
    <property type="match status" value="1"/>
</dbReference>
<name>A0A2T2X7P6_9FIRM</name>
<dbReference type="Gene3D" id="3.30.300.30">
    <property type="match status" value="1"/>
</dbReference>
<comment type="caution">
    <text evidence="5">The sequence shown here is derived from an EMBL/GenBank/DDBJ whole genome shotgun (WGS) entry which is preliminary data.</text>
</comment>
<dbReference type="PANTHER" id="PTHR43767:SF1">
    <property type="entry name" value="NONRIBOSOMAL PEPTIDE SYNTHASE PES1 (EUROFUNG)-RELATED"/>
    <property type="match status" value="1"/>
</dbReference>
<dbReference type="EMBL" id="PXYW01000078">
    <property type="protein sequence ID" value="PSR30495.1"/>
    <property type="molecule type" value="Genomic_DNA"/>
</dbReference>
<protein>
    <submittedName>
        <fullName evidence="5">AMP-dependent synthetase</fullName>
    </submittedName>
</protein>
<dbReference type="Pfam" id="PF13193">
    <property type="entry name" value="AMP-binding_C"/>
    <property type="match status" value="1"/>
</dbReference>
<dbReference type="GO" id="GO:0016878">
    <property type="term" value="F:acid-thiol ligase activity"/>
    <property type="evidence" value="ECO:0007669"/>
    <property type="project" value="UniProtKB-ARBA"/>
</dbReference>
<dbReference type="Pfam" id="PF00501">
    <property type="entry name" value="AMP-binding"/>
    <property type="match status" value="1"/>
</dbReference>
<evidence type="ECO:0000256" key="2">
    <source>
        <dbReference type="ARBA" id="ARBA00022598"/>
    </source>
</evidence>
<evidence type="ECO:0000313" key="6">
    <source>
        <dbReference type="Proteomes" id="UP000242972"/>
    </source>
</evidence>
<dbReference type="AlphaFoldDB" id="A0A2T2X7P6"/>
<dbReference type="InterPro" id="IPR025110">
    <property type="entry name" value="AMP-bd_C"/>
</dbReference>
<dbReference type="InterPro" id="IPR045851">
    <property type="entry name" value="AMP-bd_C_sf"/>
</dbReference>
<dbReference type="InterPro" id="IPR050237">
    <property type="entry name" value="ATP-dep_AMP-bd_enzyme"/>
</dbReference>
<evidence type="ECO:0000313" key="5">
    <source>
        <dbReference type="EMBL" id="PSR30495.1"/>
    </source>
</evidence>
<comment type="similarity">
    <text evidence="1">Belongs to the ATP-dependent AMP-binding enzyme family.</text>
</comment>
<dbReference type="PANTHER" id="PTHR43767">
    <property type="entry name" value="LONG-CHAIN-FATTY-ACID--COA LIGASE"/>
    <property type="match status" value="1"/>
</dbReference>
<organism evidence="5 6">
    <name type="scientific">Sulfobacillus benefaciens</name>
    <dbReference type="NCBI Taxonomy" id="453960"/>
    <lineage>
        <taxon>Bacteria</taxon>
        <taxon>Bacillati</taxon>
        <taxon>Bacillota</taxon>
        <taxon>Clostridia</taxon>
        <taxon>Eubacteriales</taxon>
        <taxon>Clostridiales Family XVII. Incertae Sedis</taxon>
        <taxon>Sulfobacillus</taxon>
    </lineage>
</organism>
<dbReference type="FunFam" id="3.30.300.30:FF:000008">
    <property type="entry name" value="2,3-dihydroxybenzoate-AMP ligase"/>
    <property type="match status" value="1"/>
</dbReference>
<evidence type="ECO:0000259" key="4">
    <source>
        <dbReference type="Pfam" id="PF13193"/>
    </source>
</evidence>
<proteinExistence type="inferred from homology"/>
<accession>A0A2T2X7P6</accession>
<dbReference type="PROSITE" id="PS00455">
    <property type="entry name" value="AMP_BINDING"/>
    <property type="match status" value="1"/>
</dbReference>
<evidence type="ECO:0000259" key="3">
    <source>
        <dbReference type="Pfam" id="PF00501"/>
    </source>
</evidence>
<sequence>MDIGWITRAFRKPVSAEDSPRIAVAFEDGRSWSYQDLHQISNRYANALATFGVVPGSRVGIVMQNSLEYIGLYLAITKLGAIAVRINFRLVTEELEYILRDSSPVVLCLDSSMVDKIAPLAASLPIQHFILLAPTSTSLPSWAEPWQVLDQGSDTELAYRPDESDPAMLMYTSGTTGRPKGALWTQGNLLWFGAIQVMRWHLSADTVSLMTGPMYHVGAIEDIGLPTLMMGGKVVILRSGQFDIGRVLSMIKRYQVTDAILFPFMIYDLLQIENLQPDDLAPLRHIYSGGDPLLPWAIERLQTQFPHIQLTQVYGLTEGTPIITSLDSPYDMHRADSVGTPLPLCEVRVVGDDGQQIEVGETGEIWSRSPVVVREYWNNPKATEETFQDGWCHTGDLGTMDKDGMLRVVGRKKDMIRSGGENIYPVEIEDVLMRHPAIREAAVIGIPDPQYLETVCAVVVVRESMTLSEVEVISYCREHLAGYKRPRQVWFVSELPRTPSGKVTKHVLRSRLIK</sequence>
<keyword evidence="2" id="KW-0436">Ligase</keyword>